<dbReference type="InterPro" id="IPR023393">
    <property type="entry name" value="START-like_dom_sf"/>
</dbReference>
<dbReference type="Pfam" id="PF03364">
    <property type="entry name" value="Polyketide_cyc"/>
    <property type="match status" value="1"/>
</dbReference>
<dbReference type="Gene3D" id="3.30.530.20">
    <property type="match status" value="1"/>
</dbReference>
<protein>
    <recommendedName>
        <fullName evidence="1">Coenzyme Q-binding protein COQ10 START domain-containing protein</fullName>
    </recommendedName>
</protein>
<dbReference type="AlphaFoldDB" id="A0A644V2M0"/>
<dbReference type="SUPFAM" id="SSF55961">
    <property type="entry name" value="Bet v1-like"/>
    <property type="match status" value="1"/>
</dbReference>
<evidence type="ECO:0000313" key="2">
    <source>
        <dbReference type="EMBL" id="MPL85421.1"/>
    </source>
</evidence>
<reference evidence="2" key="1">
    <citation type="submission" date="2019-08" db="EMBL/GenBank/DDBJ databases">
        <authorList>
            <person name="Kucharzyk K."/>
            <person name="Murdoch R.W."/>
            <person name="Higgins S."/>
            <person name="Loffler F."/>
        </authorList>
    </citation>
    <scope>NUCLEOTIDE SEQUENCE</scope>
</reference>
<feature type="domain" description="Coenzyme Q-binding protein COQ10 START" evidence="1">
    <location>
        <begin position="13"/>
        <end position="134"/>
    </location>
</feature>
<dbReference type="InterPro" id="IPR005031">
    <property type="entry name" value="COQ10_START"/>
</dbReference>
<evidence type="ECO:0000259" key="1">
    <source>
        <dbReference type="Pfam" id="PF03364"/>
    </source>
</evidence>
<comment type="caution">
    <text evidence="2">The sequence shown here is derived from an EMBL/GenBank/DDBJ whole genome shotgun (WGS) entry which is preliminary data.</text>
</comment>
<dbReference type="EMBL" id="VSSQ01000205">
    <property type="protein sequence ID" value="MPL85421.1"/>
    <property type="molecule type" value="Genomic_DNA"/>
</dbReference>
<gene>
    <name evidence="2" type="ORF">SDC9_31389</name>
</gene>
<name>A0A644V2M0_9ZZZZ</name>
<organism evidence="2">
    <name type="scientific">bioreactor metagenome</name>
    <dbReference type="NCBI Taxonomy" id="1076179"/>
    <lineage>
        <taxon>unclassified sequences</taxon>
        <taxon>metagenomes</taxon>
        <taxon>ecological metagenomes</taxon>
    </lineage>
</organism>
<accession>A0A644V2M0</accession>
<proteinExistence type="predicted"/>
<sequence length="144" mass="16684">MPFVESKIVINGSKQDIYNIIAKMEDYPKFMESLKSVKILERGENYDISEWDSDVDGRRIAWTERDEFDPINYVITYKQTQGDLKKMEGAWKLIDIADGVEVSLSVDFEFGIPMISGLLNPILKKKVRENSENMLQAIKLQMEK</sequence>
<dbReference type="CDD" id="cd08861">
    <property type="entry name" value="OtcD1_ARO-CYC_like"/>
    <property type="match status" value="1"/>
</dbReference>